<evidence type="ECO:0000313" key="2">
    <source>
        <dbReference type="Proteomes" id="UP000504610"/>
    </source>
</evidence>
<dbReference type="GeneID" id="108858049"/>
<evidence type="ECO:0000256" key="1">
    <source>
        <dbReference type="SAM" id="MobiDB-lite"/>
    </source>
</evidence>
<feature type="compositionally biased region" description="Acidic residues" evidence="1">
    <location>
        <begin position="56"/>
        <end position="69"/>
    </location>
</feature>
<dbReference type="OrthoDB" id="1114121at2759"/>
<reference evidence="3" key="2">
    <citation type="submission" date="2025-08" db="UniProtKB">
        <authorList>
            <consortium name="RefSeq"/>
        </authorList>
    </citation>
    <scope>IDENTIFICATION</scope>
    <source>
        <tissue evidence="3">Leaf</tissue>
    </source>
</reference>
<proteinExistence type="predicted"/>
<name>A0A6J0NRZ0_RAPSA</name>
<sequence length="173" mass="19730">MKELRYVYDRYDEEMCQLRSASKSGIDVVEVFVEHECSEHISGVIELKDNKQDDAECRDEEEEHSENDEVDRPKEDDEPEESEDENPAEKETGEEDNPTVNPLDNEAGSNENLNDNDEAGDEVVVDVIDGARDVRFLSVFEEGQKIVPDKEAYGNGLQEEEKDDDSEDERAPE</sequence>
<accession>A0A6J0NRZ0</accession>
<feature type="region of interest" description="Disordered" evidence="1">
    <location>
        <begin position="144"/>
        <end position="173"/>
    </location>
</feature>
<dbReference type="Proteomes" id="UP000504610">
    <property type="component" value="Chromosome 5"/>
</dbReference>
<reference evidence="2" key="1">
    <citation type="journal article" date="2019" name="Database">
        <title>The radish genome database (RadishGD): an integrated information resource for radish genomics.</title>
        <authorList>
            <person name="Yu H.J."/>
            <person name="Baek S."/>
            <person name="Lee Y.J."/>
            <person name="Cho A."/>
            <person name="Mun J.H."/>
        </authorList>
    </citation>
    <scope>NUCLEOTIDE SEQUENCE [LARGE SCALE GENOMIC DNA]</scope>
    <source>
        <strain evidence="2">cv. WK10039</strain>
    </source>
</reference>
<evidence type="ECO:0000313" key="3">
    <source>
        <dbReference type="RefSeq" id="XP_018487537.1"/>
    </source>
</evidence>
<feature type="compositionally biased region" description="Acidic residues" evidence="1">
    <location>
        <begin position="76"/>
        <end position="97"/>
    </location>
</feature>
<dbReference type="RefSeq" id="XP_018487537.1">
    <property type="nucleotide sequence ID" value="XM_018632035.1"/>
</dbReference>
<feature type="region of interest" description="Disordered" evidence="1">
    <location>
        <begin position="41"/>
        <end position="121"/>
    </location>
</feature>
<organism evidence="2 3">
    <name type="scientific">Raphanus sativus</name>
    <name type="common">Radish</name>
    <name type="synonym">Raphanus raphanistrum var. sativus</name>
    <dbReference type="NCBI Taxonomy" id="3726"/>
    <lineage>
        <taxon>Eukaryota</taxon>
        <taxon>Viridiplantae</taxon>
        <taxon>Streptophyta</taxon>
        <taxon>Embryophyta</taxon>
        <taxon>Tracheophyta</taxon>
        <taxon>Spermatophyta</taxon>
        <taxon>Magnoliopsida</taxon>
        <taxon>eudicotyledons</taxon>
        <taxon>Gunneridae</taxon>
        <taxon>Pentapetalae</taxon>
        <taxon>rosids</taxon>
        <taxon>malvids</taxon>
        <taxon>Brassicales</taxon>
        <taxon>Brassicaceae</taxon>
        <taxon>Brassiceae</taxon>
        <taxon>Raphanus</taxon>
    </lineage>
</organism>
<keyword evidence="2" id="KW-1185">Reference proteome</keyword>
<feature type="compositionally biased region" description="Basic and acidic residues" evidence="1">
    <location>
        <begin position="46"/>
        <end position="55"/>
    </location>
</feature>
<protein>
    <submittedName>
        <fullName evidence="3">Histone chaperone ASF1-like</fullName>
    </submittedName>
</protein>
<dbReference type="KEGG" id="rsz:108858049"/>
<feature type="compositionally biased region" description="Acidic residues" evidence="1">
    <location>
        <begin position="158"/>
        <end position="173"/>
    </location>
</feature>
<dbReference type="AlphaFoldDB" id="A0A6J0NRZ0"/>
<feature type="compositionally biased region" description="Polar residues" evidence="1">
    <location>
        <begin position="98"/>
        <end position="113"/>
    </location>
</feature>
<gene>
    <name evidence="3" type="primary">LOC108858049</name>
</gene>